<protein>
    <recommendedName>
        <fullName evidence="4">TIGR04197 family type VII secretion effector</fullName>
    </recommendedName>
</protein>
<dbReference type="Proteomes" id="UP000001301">
    <property type="component" value="Chromosome"/>
</dbReference>
<dbReference type="HOGENOM" id="CLU_160749_2_1_9"/>
<name>Q6HH56_BACHK</name>
<gene>
    <name evidence="2" type="ordered locus">BT9727_2796</name>
</gene>
<sequence length="92" mass="10487">MMGEFQSNLHRATQLATKMRNASDRMQSATSRSINKATRTTLSVNFKAQEANQQNLQITKQFCVAFQQTIDNIHSVANEFEKMDTGLQKTFQ</sequence>
<accession>Q6HH56</accession>
<dbReference type="KEGG" id="btk:BT9727_2796"/>
<organism evidence="2 3">
    <name type="scientific">Bacillus thuringiensis subsp. konkukian (strain 97-27)</name>
    <dbReference type="NCBI Taxonomy" id="281309"/>
    <lineage>
        <taxon>Bacteria</taxon>
        <taxon>Bacillati</taxon>
        <taxon>Bacillota</taxon>
        <taxon>Bacilli</taxon>
        <taxon>Bacillales</taxon>
        <taxon>Bacillaceae</taxon>
        <taxon>Bacillus</taxon>
        <taxon>Bacillus cereus group</taxon>
    </lineage>
</organism>
<feature type="compositionally biased region" description="Polar residues" evidence="1">
    <location>
        <begin position="24"/>
        <end position="35"/>
    </location>
</feature>
<proteinExistence type="predicted"/>
<evidence type="ECO:0000313" key="2">
    <source>
        <dbReference type="EMBL" id="AAT60162.1"/>
    </source>
</evidence>
<dbReference type="PATRIC" id="fig|281309.8.peg.2968"/>
<evidence type="ECO:0000313" key="3">
    <source>
        <dbReference type="Proteomes" id="UP000001301"/>
    </source>
</evidence>
<reference evidence="2 3" key="1">
    <citation type="journal article" date="2006" name="J. Bacteriol.">
        <title>Pathogenomic sequence analysis of Bacillus cereus and Bacillus thuringiensis isolates closely related to Bacillus anthracis.</title>
        <authorList>
            <person name="Han C.S."/>
            <person name="Xie G."/>
            <person name="Challacombe J.F."/>
            <person name="Altherr M.R."/>
            <person name="Bhotika S.S."/>
            <person name="Brown N."/>
            <person name="Bruce D."/>
            <person name="Campbell C.S."/>
            <person name="Campbell M.L."/>
            <person name="Chen J."/>
            <person name="Chertkov O."/>
            <person name="Cleland C."/>
            <person name="Dimitrijevic M."/>
            <person name="Doggett N.A."/>
            <person name="Fawcett J.J."/>
            <person name="Glavina T."/>
            <person name="Goodwin L.A."/>
            <person name="Green L.D."/>
            <person name="Hill K.K."/>
            <person name="Hitchcock P."/>
            <person name="Jackson P.J."/>
            <person name="Keim P."/>
            <person name="Kewalramani A.R."/>
            <person name="Longmire J."/>
            <person name="Lucas S."/>
            <person name="Malfatti S."/>
            <person name="McMurry K."/>
            <person name="Meincke L.J."/>
            <person name="Misra M."/>
            <person name="Moseman B.L."/>
            <person name="Mundt M."/>
            <person name="Munk A.C."/>
            <person name="Okinaka R.T."/>
            <person name="Parson-Quintana B."/>
            <person name="Reilly L.P."/>
            <person name="Richardson P."/>
            <person name="Robinson D.L."/>
            <person name="Rubin E."/>
            <person name="Saunders E."/>
            <person name="Tapia R."/>
            <person name="Tesmer J.G."/>
            <person name="Thayer N."/>
            <person name="Thompson L.S."/>
            <person name="Tice H."/>
            <person name="Ticknor L.O."/>
            <person name="Wills P.L."/>
            <person name="Brettin T.S."/>
            <person name="Gilna P."/>
        </authorList>
    </citation>
    <scope>NUCLEOTIDE SEQUENCE [LARGE SCALE GENOMIC DNA]</scope>
    <source>
        <strain evidence="2 3">97-27</strain>
    </source>
</reference>
<dbReference type="InterPro" id="IPR021477">
    <property type="entry name" value="TVIIS_effector_SACOL2603_fam"/>
</dbReference>
<dbReference type="AlphaFoldDB" id="Q6HH56"/>
<evidence type="ECO:0008006" key="4">
    <source>
        <dbReference type="Google" id="ProtNLM"/>
    </source>
</evidence>
<dbReference type="NCBIfam" id="TIGR04197">
    <property type="entry name" value="T7SS_SACOL2603"/>
    <property type="match status" value="1"/>
</dbReference>
<dbReference type="EMBL" id="AE017355">
    <property type="protein sequence ID" value="AAT60162.1"/>
    <property type="molecule type" value="Genomic_DNA"/>
</dbReference>
<feature type="region of interest" description="Disordered" evidence="1">
    <location>
        <begin position="16"/>
        <end position="35"/>
    </location>
</feature>
<evidence type="ECO:0000256" key="1">
    <source>
        <dbReference type="SAM" id="MobiDB-lite"/>
    </source>
</evidence>